<dbReference type="InterPro" id="IPR029039">
    <property type="entry name" value="Flavoprotein-like_sf"/>
</dbReference>
<dbReference type="InterPro" id="IPR005025">
    <property type="entry name" value="FMN_Rdtase-like_dom"/>
</dbReference>
<keyword evidence="2" id="KW-0288">FMN</keyword>
<keyword evidence="6" id="KW-1185">Reference proteome</keyword>
<dbReference type="SUPFAM" id="SSF52218">
    <property type="entry name" value="Flavoproteins"/>
    <property type="match status" value="1"/>
</dbReference>
<dbReference type="Proteomes" id="UP000831880">
    <property type="component" value="Chromosome"/>
</dbReference>
<dbReference type="RefSeq" id="WP_244752046.1">
    <property type="nucleotide sequence ID" value="NZ_CP095074.1"/>
</dbReference>
<dbReference type="InterPro" id="IPR051814">
    <property type="entry name" value="NAD(P)H-dep_FMN_reductase"/>
</dbReference>
<dbReference type="EMBL" id="CP095074">
    <property type="protein sequence ID" value="UOQ92437.1"/>
    <property type="molecule type" value="Genomic_DNA"/>
</dbReference>
<reference evidence="5 6" key="1">
    <citation type="submission" date="2022-04" db="EMBL/GenBank/DDBJ databases">
        <title>Halobacillus sp. isolated from saltern.</title>
        <authorList>
            <person name="Won M."/>
            <person name="Lee C.-M."/>
            <person name="Woen H.-Y."/>
            <person name="Kwon S.-W."/>
        </authorList>
    </citation>
    <scope>NUCLEOTIDE SEQUENCE [LARGE SCALE GENOMIC DNA]</scope>
    <source>
        <strain evidence="5 6">SSTM10-2</strain>
    </source>
</reference>
<dbReference type="EC" id="1.5.1.38" evidence="5"/>
<evidence type="ECO:0000256" key="2">
    <source>
        <dbReference type="ARBA" id="ARBA00022643"/>
    </source>
</evidence>
<dbReference type="Gene3D" id="3.40.50.360">
    <property type="match status" value="1"/>
</dbReference>
<evidence type="ECO:0000256" key="3">
    <source>
        <dbReference type="ARBA" id="ARBA00023002"/>
    </source>
</evidence>
<protein>
    <submittedName>
        <fullName evidence="5">NADPH-dependent FMN reductase</fullName>
        <ecNumber evidence="5">1.5.1.38</ecNumber>
    </submittedName>
</protein>
<name>A0ABY4H099_9BACI</name>
<dbReference type="PANTHER" id="PTHR43408:SF1">
    <property type="entry name" value="FMN REDUCTASE (NADPH)"/>
    <property type="match status" value="1"/>
</dbReference>
<keyword evidence="3 5" id="KW-0560">Oxidoreductase</keyword>
<feature type="domain" description="NADPH-dependent FMN reductase-like" evidence="4">
    <location>
        <begin position="4"/>
        <end position="141"/>
    </location>
</feature>
<keyword evidence="1" id="KW-0285">Flavoprotein</keyword>
<accession>A0ABY4H099</accession>
<dbReference type="GO" id="GO:0052873">
    <property type="term" value="F:FMN reductase (NADPH) activity"/>
    <property type="evidence" value="ECO:0007669"/>
    <property type="project" value="UniProtKB-EC"/>
</dbReference>
<evidence type="ECO:0000259" key="4">
    <source>
        <dbReference type="Pfam" id="PF03358"/>
    </source>
</evidence>
<evidence type="ECO:0000256" key="1">
    <source>
        <dbReference type="ARBA" id="ARBA00022630"/>
    </source>
</evidence>
<proteinExistence type="predicted"/>
<dbReference type="PANTHER" id="PTHR43408">
    <property type="entry name" value="FMN REDUCTASE (NADPH)"/>
    <property type="match status" value="1"/>
</dbReference>
<dbReference type="NCBIfam" id="TIGR03567">
    <property type="entry name" value="FMN_reduc_SsuE"/>
    <property type="match status" value="1"/>
</dbReference>
<dbReference type="Pfam" id="PF03358">
    <property type="entry name" value="FMN_red"/>
    <property type="match status" value="1"/>
</dbReference>
<dbReference type="InterPro" id="IPR020048">
    <property type="entry name" value="NADPH-dep_FMN_reduc_SsuE"/>
</dbReference>
<evidence type="ECO:0000313" key="6">
    <source>
        <dbReference type="Proteomes" id="UP000831880"/>
    </source>
</evidence>
<organism evidence="5 6">
    <name type="scientific">Halobacillus shinanisalinarum</name>
    <dbReference type="NCBI Taxonomy" id="2932258"/>
    <lineage>
        <taxon>Bacteria</taxon>
        <taxon>Bacillati</taxon>
        <taxon>Bacillota</taxon>
        <taxon>Bacilli</taxon>
        <taxon>Bacillales</taxon>
        <taxon>Bacillaceae</taxon>
        <taxon>Halobacillus</taxon>
    </lineage>
</organism>
<evidence type="ECO:0000313" key="5">
    <source>
        <dbReference type="EMBL" id="UOQ92437.1"/>
    </source>
</evidence>
<gene>
    <name evidence="5" type="primary">ssuE</name>
    <name evidence="5" type="ORF">MUO14_18530</name>
</gene>
<sequence length="181" mass="20159">MSEIVLLSGSPSEQSRSELVLDYLAKLVDQEGRSTEKISVRNVSPEDLFYARYESEAIEEIATTIQQAKGVIVASPVYKASYSGILKALIDLLPQDVLKDTPVFPIMTGGSKSHLLAIEYALKPLLATLKGQNLKGVYLLDNQINKSSRARPITNEDCDQRLKKQLVYFLEMIQKQVPLAF</sequence>